<evidence type="ECO:0000313" key="2">
    <source>
        <dbReference type="Proteomes" id="UP000824120"/>
    </source>
</evidence>
<dbReference type="Proteomes" id="UP000824120">
    <property type="component" value="Chromosome 11"/>
</dbReference>
<feature type="non-terminal residue" evidence="1">
    <location>
        <position position="1"/>
    </location>
</feature>
<accession>A0A9J5WKW9</accession>
<sequence length="153" mass="16968">MVPPPLGWLKCNTDGDSRGNSGPSAAALCIRDHYGNLGDNTIVPIALRRNGSYDDMISSVIETGELACEPSNLVISYQMNEREKNTFHINDRHVSLYKMDIAADGSRPILRINVIAKSQIEPTNSFNNNDSVENENLGDQPKESFVINQMTTW</sequence>
<dbReference type="EMBL" id="JACXVP010000011">
    <property type="protein sequence ID" value="KAG5575895.1"/>
    <property type="molecule type" value="Genomic_DNA"/>
</dbReference>
<dbReference type="AlphaFoldDB" id="A0A9J5WKW9"/>
<name>A0A9J5WKW9_SOLCO</name>
<organism evidence="1 2">
    <name type="scientific">Solanum commersonii</name>
    <name type="common">Commerson's wild potato</name>
    <name type="synonym">Commerson's nightshade</name>
    <dbReference type="NCBI Taxonomy" id="4109"/>
    <lineage>
        <taxon>Eukaryota</taxon>
        <taxon>Viridiplantae</taxon>
        <taxon>Streptophyta</taxon>
        <taxon>Embryophyta</taxon>
        <taxon>Tracheophyta</taxon>
        <taxon>Spermatophyta</taxon>
        <taxon>Magnoliopsida</taxon>
        <taxon>eudicotyledons</taxon>
        <taxon>Gunneridae</taxon>
        <taxon>Pentapetalae</taxon>
        <taxon>asterids</taxon>
        <taxon>lamiids</taxon>
        <taxon>Solanales</taxon>
        <taxon>Solanaceae</taxon>
        <taxon>Solanoideae</taxon>
        <taxon>Solaneae</taxon>
        <taxon>Solanum</taxon>
    </lineage>
</organism>
<reference evidence="1 2" key="1">
    <citation type="submission" date="2020-09" db="EMBL/GenBank/DDBJ databases">
        <title>De no assembly of potato wild relative species, Solanum commersonii.</title>
        <authorList>
            <person name="Cho K."/>
        </authorList>
    </citation>
    <scope>NUCLEOTIDE SEQUENCE [LARGE SCALE GENOMIC DNA]</scope>
    <source>
        <strain evidence="1">LZ3.2</strain>
        <tissue evidence="1">Leaf</tissue>
    </source>
</reference>
<protein>
    <submittedName>
        <fullName evidence="1">Uncharacterized protein</fullName>
    </submittedName>
</protein>
<keyword evidence="2" id="KW-1185">Reference proteome</keyword>
<proteinExistence type="predicted"/>
<evidence type="ECO:0000313" key="1">
    <source>
        <dbReference type="EMBL" id="KAG5575895.1"/>
    </source>
</evidence>
<gene>
    <name evidence="1" type="ORF">H5410_056029</name>
</gene>
<comment type="caution">
    <text evidence="1">The sequence shown here is derived from an EMBL/GenBank/DDBJ whole genome shotgun (WGS) entry which is preliminary data.</text>
</comment>